<dbReference type="InterPro" id="IPR039859">
    <property type="entry name" value="PFA4/ZDH16/20/ERF2-like"/>
</dbReference>
<evidence type="ECO:0000259" key="9">
    <source>
        <dbReference type="Pfam" id="PF01529"/>
    </source>
</evidence>
<comment type="subcellular location">
    <subcellularLocation>
        <location evidence="1">Membrane</location>
        <topology evidence="1">Multi-pass membrane protein</topology>
    </subcellularLocation>
</comment>
<keyword evidence="2 7" id="KW-0808">Transferase</keyword>
<feature type="transmembrane region" description="Helical" evidence="7">
    <location>
        <begin position="20"/>
        <end position="41"/>
    </location>
</feature>
<comment type="similarity">
    <text evidence="7">Belongs to the DHHC palmitoyltransferase family.</text>
</comment>
<feature type="transmembrane region" description="Helical" evidence="7">
    <location>
        <begin position="143"/>
        <end position="167"/>
    </location>
</feature>
<reference evidence="10 11" key="1">
    <citation type="journal article" date="2017" name="PLoS Biol.">
        <title>The sea cucumber genome provides insights into morphological evolution and visceral regeneration.</title>
        <authorList>
            <person name="Zhang X."/>
            <person name="Sun L."/>
            <person name="Yuan J."/>
            <person name="Sun Y."/>
            <person name="Gao Y."/>
            <person name="Zhang L."/>
            <person name="Li S."/>
            <person name="Dai H."/>
            <person name="Hamel J.F."/>
            <person name="Liu C."/>
            <person name="Yu Y."/>
            <person name="Liu S."/>
            <person name="Lin W."/>
            <person name="Guo K."/>
            <person name="Jin S."/>
            <person name="Xu P."/>
            <person name="Storey K.B."/>
            <person name="Huan P."/>
            <person name="Zhang T."/>
            <person name="Zhou Y."/>
            <person name="Zhang J."/>
            <person name="Lin C."/>
            <person name="Li X."/>
            <person name="Xing L."/>
            <person name="Huo D."/>
            <person name="Sun M."/>
            <person name="Wang L."/>
            <person name="Mercier A."/>
            <person name="Li F."/>
            <person name="Yang H."/>
            <person name="Xiang J."/>
        </authorList>
    </citation>
    <scope>NUCLEOTIDE SEQUENCE [LARGE SCALE GENOMIC DNA]</scope>
    <source>
        <strain evidence="10">Shaxun</strain>
        <tissue evidence="10">Muscle</tissue>
    </source>
</reference>
<dbReference type="GO" id="GO:0019706">
    <property type="term" value="F:protein-cysteine S-palmitoyltransferase activity"/>
    <property type="evidence" value="ECO:0007669"/>
    <property type="project" value="UniProtKB-EC"/>
</dbReference>
<dbReference type="EC" id="2.3.1.225" evidence="7"/>
<evidence type="ECO:0000256" key="2">
    <source>
        <dbReference type="ARBA" id="ARBA00022679"/>
    </source>
</evidence>
<evidence type="ECO:0000313" key="10">
    <source>
        <dbReference type="EMBL" id="PIK52305.1"/>
    </source>
</evidence>
<dbReference type="PANTHER" id="PTHR12246">
    <property type="entry name" value="PALMITOYLTRANSFERASE ZDHHC16"/>
    <property type="match status" value="1"/>
</dbReference>
<keyword evidence="11" id="KW-1185">Reference proteome</keyword>
<keyword evidence="4 7" id="KW-1133">Transmembrane helix</keyword>
<keyword evidence="5 7" id="KW-0472">Membrane</keyword>
<evidence type="ECO:0000256" key="8">
    <source>
        <dbReference type="SAM" id="MobiDB-lite"/>
    </source>
</evidence>
<dbReference type="STRING" id="307972.A0A2G8KWF8"/>
<evidence type="ECO:0000256" key="1">
    <source>
        <dbReference type="ARBA" id="ARBA00004141"/>
    </source>
</evidence>
<keyword evidence="6 7" id="KW-0012">Acyltransferase</keyword>
<evidence type="ECO:0000256" key="6">
    <source>
        <dbReference type="ARBA" id="ARBA00023315"/>
    </source>
</evidence>
<name>A0A2G8KWF8_STIJA</name>
<dbReference type="EMBL" id="MRZV01000335">
    <property type="protein sequence ID" value="PIK52305.1"/>
    <property type="molecule type" value="Genomic_DNA"/>
</dbReference>
<dbReference type="OrthoDB" id="9909019at2759"/>
<comment type="catalytic activity">
    <reaction evidence="7">
        <text>L-cysteinyl-[protein] + hexadecanoyl-CoA = S-hexadecanoyl-L-cysteinyl-[protein] + CoA</text>
        <dbReference type="Rhea" id="RHEA:36683"/>
        <dbReference type="Rhea" id="RHEA-COMP:10131"/>
        <dbReference type="Rhea" id="RHEA-COMP:11032"/>
        <dbReference type="ChEBI" id="CHEBI:29950"/>
        <dbReference type="ChEBI" id="CHEBI:57287"/>
        <dbReference type="ChEBI" id="CHEBI:57379"/>
        <dbReference type="ChEBI" id="CHEBI:74151"/>
        <dbReference type="EC" id="2.3.1.225"/>
    </reaction>
</comment>
<feature type="transmembrane region" description="Helical" evidence="7">
    <location>
        <begin position="179"/>
        <end position="201"/>
    </location>
</feature>
<evidence type="ECO:0000256" key="5">
    <source>
        <dbReference type="ARBA" id="ARBA00023136"/>
    </source>
</evidence>
<dbReference type="InterPro" id="IPR001594">
    <property type="entry name" value="Palmitoyltrfase_DHHC"/>
</dbReference>
<dbReference type="Pfam" id="PF01529">
    <property type="entry name" value="DHHC"/>
    <property type="match status" value="1"/>
</dbReference>
<sequence length="343" mass="39365">MLVLPKRDVLTVRVAKGQPLLCVLYLLLFHFFLFMFLWAYYQTIFGSHPGVPGEFYLSSDEVQRIESEDRSGEQQEILKEISRDKALPVYTRTYGGGIRYCHICKIIKPDRCHHCSVCDRCILKMDHHCPWVNNCVGYGNYKFFVLFLMYALLFCLYVAITTLPYFVQFWQDMQDSDAARFHILFLFLASIMFAISVTILFCMHIRLSLVNQSTLESFRSPIFRHGPDKEGFSRGSASGNFHDIFGSRKSHWFLPMFTSAGDGVNWPMQARDQDSDRLLDDDRDEDLSPGEESPSRDTQQFKKSIQAGTKYDSTSNDVVVPIEPNTGDRVQLVLEPGHIAGTT</sequence>
<evidence type="ECO:0000313" key="11">
    <source>
        <dbReference type="Proteomes" id="UP000230750"/>
    </source>
</evidence>
<feature type="domain" description="Palmitoyltransferase DHHC" evidence="9">
    <location>
        <begin position="99"/>
        <end position="219"/>
    </location>
</feature>
<dbReference type="GO" id="GO:0016020">
    <property type="term" value="C:membrane"/>
    <property type="evidence" value="ECO:0007669"/>
    <property type="project" value="UniProtKB-SubCell"/>
</dbReference>
<evidence type="ECO:0000256" key="4">
    <source>
        <dbReference type="ARBA" id="ARBA00022989"/>
    </source>
</evidence>
<organism evidence="10 11">
    <name type="scientific">Stichopus japonicus</name>
    <name type="common">Sea cucumber</name>
    <dbReference type="NCBI Taxonomy" id="307972"/>
    <lineage>
        <taxon>Eukaryota</taxon>
        <taxon>Metazoa</taxon>
        <taxon>Echinodermata</taxon>
        <taxon>Eleutherozoa</taxon>
        <taxon>Echinozoa</taxon>
        <taxon>Holothuroidea</taxon>
        <taxon>Aspidochirotacea</taxon>
        <taxon>Aspidochirotida</taxon>
        <taxon>Stichopodidae</taxon>
        <taxon>Apostichopus</taxon>
    </lineage>
</organism>
<feature type="compositionally biased region" description="Polar residues" evidence="8">
    <location>
        <begin position="296"/>
        <end position="317"/>
    </location>
</feature>
<comment type="domain">
    <text evidence="7">The DHHC domain is required for palmitoyltransferase activity.</text>
</comment>
<evidence type="ECO:0000256" key="7">
    <source>
        <dbReference type="RuleBase" id="RU079119"/>
    </source>
</evidence>
<proteinExistence type="inferred from homology"/>
<protein>
    <recommendedName>
        <fullName evidence="7">Palmitoyltransferase</fullName>
        <ecNumber evidence="7">2.3.1.225</ecNumber>
    </recommendedName>
</protein>
<keyword evidence="3 7" id="KW-0812">Transmembrane</keyword>
<dbReference type="PROSITE" id="PS50216">
    <property type="entry name" value="DHHC"/>
    <property type="match status" value="1"/>
</dbReference>
<comment type="caution">
    <text evidence="10">The sequence shown here is derived from an EMBL/GenBank/DDBJ whole genome shotgun (WGS) entry which is preliminary data.</text>
</comment>
<evidence type="ECO:0000256" key="3">
    <source>
        <dbReference type="ARBA" id="ARBA00022692"/>
    </source>
</evidence>
<gene>
    <name evidence="10" type="ORF">BSL78_10798</name>
</gene>
<feature type="region of interest" description="Disordered" evidence="8">
    <location>
        <begin position="274"/>
        <end position="318"/>
    </location>
</feature>
<dbReference type="AlphaFoldDB" id="A0A2G8KWF8"/>
<dbReference type="Proteomes" id="UP000230750">
    <property type="component" value="Unassembled WGS sequence"/>
</dbReference>
<accession>A0A2G8KWF8</accession>